<sequence>MYGCQILGAVRELCACREYGLRHGVRVQPRGM</sequence>
<reference evidence="1" key="1">
    <citation type="journal article" date="2021" name="Proc. Natl. Acad. Sci. U.S.A.">
        <title>A Catalog of Tens of Thousands of Viruses from Human Metagenomes Reveals Hidden Associations with Chronic Diseases.</title>
        <authorList>
            <person name="Tisza M.J."/>
            <person name="Buck C.B."/>
        </authorList>
    </citation>
    <scope>NUCLEOTIDE SEQUENCE</scope>
    <source>
        <strain evidence="1">CttU829</strain>
    </source>
</reference>
<organism evidence="1">
    <name type="scientific">Siphoviridae sp. cttU829</name>
    <dbReference type="NCBI Taxonomy" id="2823605"/>
    <lineage>
        <taxon>Viruses</taxon>
        <taxon>Duplodnaviria</taxon>
        <taxon>Heunggongvirae</taxon>
        <taxon>Uroviricota</taxon>
        <taxon>Caudoviricetes</taxon>
    </lineage>
</organism>
<proteinExistence type="predicted"/>
<name>A0A8S5LCF2_9CAUD</name>
<dbReference type="EMBL" id="BK014681">
    <property type="protein sequence ID" value="DAD67585.1"/>
    <property type="molecule type" value="Genomic_DNA"/>
</dbReference>
<accession>A0A8S5LCF2</accession>
<evidence type="ECO:0000313" key="1">
    <source>
        <dbReference type="EMBL" id="DAD67585.1"/>
    </source>
</evidence>
<protein>
    <submittedName>
        <fullName evidence="1">Uncharacterized protein</fullName>
    </submittedName>
</protein>